<dbReference type="EnsemblPlants" id="MELO3C028359.2.1">
    <property type="protein sequence ID" value="MELO3C028359.2.1"/>
    <property type="gene ID" value="MELO3C028359.2"/>
</dbReference>
<proteinExistence type="predicted"/>
<name>A0A9I9E401_CUCME</name>
<accession>A0A9I9E401</accession>
<dbReference type="AlphaFoldDB" id="A0A9I9E401"/>
<protein>
    <submittedName>
        <fullName evidence="1">Uncharacterized protein</fullName>
    </submittedName>
</protein>
<evidence type="ECO:0000313" key="1">
    <source>
        <dbReference type="EnsemblPlants" id="MELO3C028359.2.1"/>
    </source>
</evidence>
<dbReference type="Gramene" id="MELO3C028359.2.1">
    <property type="protein sequence ID" value="MELO3C028359.2.1"/>
    <property type="gene ID" value="MELO3C028359.2"/>
</dbReference>
<reference evidence="1" key="1">
    <citation type="submission" date="2023-03" db="UniProtKB">
        <authorList>
            <consortium name="EnsemblPlants"/>
        </authorList>
    </citation>
    <scope>IDENTIFICATION</scope>
</reference>
<sequence>LGSARLGSLGSLNSAHAAHSARTGSGFWVGSAWNRVGFLQRESGNHERWLSGVRR</sequence>
<organism evidence="1">
    <name type="scientific">Cucumis melo</name>
    <name type="common">Muskmelon</name>
    <dbReference type="NCBI Taxonomy" id="3656"/>
    <lineage>
        <taxon>Eukaryota</taxon>
        <taxon>Viridiplantae</taxon>
        <taxon>Streptophyta</taxon>
        <taxon>Embryophyta</taxon>
        <taxon>Tracheophyta</taxon>
        <taxon>Spermatophyta</taxon>
        <taxon>Magnoliopsida</taxon>
        <taxon>eudicotyledons</taxon>
        <taxon>Gunneridae</taxon>
        <taxon>Pentapetalae</taxon>
        <taxon>rosids</taxon>
        <taxon>fabids</taxon>
        <taxon>Cucurbitales</taxon>
        <taxon>Cucurbitaceae</taxon>
        <taxon>Benincaseae</taxon>
        <taxon>Cucumis</taxon>
    </lineage>
</organism>